<organism evidence="4 5">
    <name type="scientific">Cloacibacillus porcorum</name>
    <dbReference type="NCBI Taxonomy" id="1197717"/>
    <lineage>
        <taxon>Bacteria</taxon>
        <taxon>Thermotogati</taxon>
        <taxon>Synergistota</taxon>
        <taxon>Synergistia</taxon>
        <taxon>Synergistales</taxon>
        <taxon>Synergistaceae</taxon>
        <taxon>Cloacibacillus</taxon>
    </lineage>
</organism>
<proteinExistence type="predicted"/>
<dbReference type="Pfam" id="PF02826">
    <property type="entry name" value="2-Hacid_dh_C"/>
    <property type="match status" value="1"/>
</dbReference>
<keyword evidence="2" id="KW-0520">NAD</keyword>
<dbReference type="Gene3D" id="3.40.50.720">
    <property type="entry name" value="NAD(P)-binding Rossmann-like Domain"/>
    <property type="match status" value="2"/>
</dbReference>
<dbReference type="InterPro" id="IPR029753">
    <property type="entry name" value="D-isomer_DH_CS"/>
</dbReference>
<evidence type="ECO:0000259" key="3">
    <source>
        <dbReference type="Pfam" id="PF02826"/>
    </source>
</evidence>
<name>A0A1B2I950_9BACT</name>
<dbReference type="PANTHER" id="PTHR10996:SF178">
    <property type="entry name" value="2-HYDROXYACID DEHYDROGENASE YGL185C-RELATED"/>
    <property type="match status" value="1"/>
</dbReference>
<keyword evidence="5" id="KW-1185">Reference proteome</keyword>
<gene>
    <name evidence="4" type="ORF">BED41_00515</name>
</gene>
<evidence type="ECO:0000256" key="2">
    <source>
        <dbReference type="ARBA" id="ARBA00023027"/>
    </source>
</evidence>
<evidence type="ECO:0000313" key="5">
    <source>
        <dbReference type="Proteomes" id="UP000093044"/>
    </source>
</evidence>
<dbReference type="PROSITE" id="PS00671">
    <property type="entry name" value="D_2_HYDROXYACID_DH_3"/>
    <property type="match status" value="1"/>
</dbReference>
<sequence length="324" mass="36324">MKISMIGEACKHKEELIKQCAAELEIRELPAEAAYSAEYDPQIAGSDVVITLKYRRPAGEGPDFRVLQVPGAGLDGIETNSLPAGSLLCNVYEHQIPIAEYVMTAMLECELRFSEMRRRFDPRRWASLYYSRVPHGELYTKTLALIGFGGIAREIAKRARAFGMRITAVDKYAKDPDGLADLLTDNGGMDRVLKEADYLVLACPLTAETEGMINAERLAVMKDSAVLINVSRGPLIVEADLYEALRENRLGGAVLDVWWRYPRNRNDEISPAELPFESLDNVICTPHSSAWTRELMWRRYGVIAKNIENLSAGRPLRNIIDYKG</sequence>
<dbReference type="PANTHER" id="PTHR10996">
    <property type="entry name" value="2-HYDROXYACID DEHYDROGENASE-RELATED"/>
    <property type="match status" value="1"/>
</dbReference>
<dbReference type="STRING" id="1197717.BED41_00515"/>
<keyword evidence="1" id="KW-0560">Oxidoreductase</keyword>
<evidence type="ECO:0000313" key="4">
    <source>
        <dbReference type="EMBL" id="ANZ46486.1"/>
    </source>
</evidence>
<feature type="domain" description="D-isomer specific 2-hydroxyacid dehydrogenase NAD-binding" evidence="3">
    <location>
        <begin position="104"/>
        <end position="288"/>
    </location>
</feature>
<reference evidence="4" key="1">
    <citation type="submission" date="2016-08" db="EMBL/GenBank/DDBJ databases">
        <title>Complete genome of Cloacibacillus porcorum.</title>
        <authorList>
            <person name="Looft T."/>
            <person name="Bayles D.O."/>
            <person name="Alt D.P."/>
        </authorList>
    </citation>
    <scope>NUCLEOTIDE SEQUENCE [LARGE SCALE GENOMIC DNA]</scope>
    <source>
        <strain evidence="4">CL-84</strain>
    </source>
</reference>
<dbReference type="SUPFAM" id="SSF51735">
    <property type="entry name" value="NAD(P)-binding Rossmann-fold domains"/>
    <property type="match status" value="1"/>
</dbReference>
<dbReference type="CDD" id="cd12165">
    <property type="entry name" value="2-Hacid_dh_6"/>
    <property type="match status" value="1"/>
</dbReference>
<dbReference type="GO" id="GO:0051287">
    <property type="term" value="F:NAD binding"/>
    <property type="evidence" value="ECO:0007669"/>
    <property type="project" value="InterPro"/>
</dbReference>
<protein>
    <recommendedName>
        <fullName evidence="3">D-isomer specific 2-hydroxyacid dehydrogenase NAD-binding domain-containing protein</fullName>
    </recommendedName>
</protein>
<dbReference type="GO" id="GO:0030267">
    <property type="term" value="F:glyoxylate reductase (NADPH) activity"/>
    <property type="evidence" value="ECO:0007669"/>
    <property type="project" value="TreeGrafter"/>
</dbReference>
<dbReference type="InterPro" id="IPR050223">
    <property type="entry name" value="D-isomer_2-hydroxyacid_DH"/>
</dbReference>
<accession>A0A1B2I950</accession>
<dbReference type="AlphaFoldDB" id="A0A1B2I950"/>
<dbReference type="InterPro" id="IPR036291">
    <property type="entry name" value="NAD(P)-bd_dom_sf"/>
</dbReference>
<dbReference type="GO" id="GO:0016618">
    <property type="term" value="F:hydroxypyruvate reductase [NAD(P)H] activity"/>
    <property type="evidence" value="ECO:0007669"/>
    <property type="project" value="TreeGrafter"/>
</dbReference>
<dbReference type="GO" id="GO:0005829">
    <property type="term" value="C:cytosol"/>
    <property type="evidence" value="ECO:0007669"/>
    <property type="project" value="TreeGrafter"/>
</dbReference>
<dbReference type="EMBL" id="CP016757">
    <property type="protein sequence ID" value="ANZ46486.1"/>
    <property type="molecule type" value="Genomic_DNA"/>
</dbReference>
<evidence type="ECO:0000256" key="1">
    <source>
        <dbReference type="ARBA" id="ARBA00023002"/>
    </source>
</evidence>
<dbReference type="Proteomes" id="UP000093044">
    <property type="component" value="Chromosome"/>
</dbReference>
<dbReference type="KEGG" id="cpor:BED41_00515"/>
<dbReference type="InterPro" id="IPR006140">
    <property type="entry name" value="D-isomer_DH_NAD-bd"/>
</dbReference>